<dbReference type="EMBL" id="HQ336222">
    <property type="protein sequence ID" value="ADO18279.1"/>
    <property type="molecule type" value="Genomic_DNA"/>
</dbReference>
<evidence type="ECO:0000313" key="5">
    <source>
        <dbReference type="Proteomes" id="UP000201519"/>
    </source>
</evidence>
<dbReference type="Proteomes" id="UP000240552">
    <property type="component" value="Segment"/>
</dbReference>
<proteinExistence type="predicted"/>
<evidence type="ECO:0000313" key="6">
    <source>
        <dbReference type="Proteomes" id="UP000240552"/>
    </source>
</evidence>
<accession>E3VZ20</accession>
<dbReference type="RefSeq" id="YP_003987090.1">
    <property type="nucleotide sequence ID" value="NC_014649.1"/>
</dbReference>
<dbReference type="Proteomes" id="UP000201519">
    <property type="component" value="Segment"/>
</dbReference>
<protein>
    <submittedName>
        <fullName evidence="2">Uncharacterized protein L576</fullName>
    </submittedName>
</protein>
<evidence type="ECO:0000313" key="7">
    <source>
        <dbReference type="Proteomes" id="UP000241474"/>
    </source>
</evidence>
<sequence>MDSSILSKLKYEPYSYSRCVKEYFITRDDNSDIKYFTSLIEIPTGNIGDNFLSFTDLNVFFYRLNSIDYYRSHKKFKICGAYITDLRSFKIKGVNDPTINFNSFSFPQFTEFNPLIRSRNDRLFVCVKFECELSELYTLNAFMINFEGNYCEIPKDMYNCLNFSNQLEYFEGYIEMNYSEPIEYEFIVRARSYYLDIFCEFCLYDINFYMMNNDSEIVESLNDVAVLEMEWENIDSRIDFKSFTEDNMLHLNTIEDVPMTNLPDVIPTDCFFSN</sequence>
<reference evidence="1 5" key="2">
    <citation type="journal article" date="2011" name="Virol. J.">
        <title>Breaking the 1000-gene barrier for Mimivirus using ultra-deep genome and transcriptome sequencing.</title>
        <authorList>
            <person name="Legendre M."/>
            <person name="Santini S."/>
            <person name="Rico A."/>
            <person name="Abergel C."/>
            <person name="Claverie J.M."/>
        </authorList>
    </citation>
    <scope>NUCLEOTIDE SEQUENCE [LARGE SCALE GENOMIC DNA]</scope>
</reference>
<evidence type="ECO:0000313" key="3">
    <source>
        <dbReference type="EMBL" id="AKI79352.1"/>
    </source>
</evidence>
<organism evidence="1 5">
    <name type="scientific">Acanthamoeba polyphaga mimivirus</name>
    <name type="common">APMV</name>
    <dbReference type="NCBI Taxonomy" id="212035"/>
    <lineage>
        <taxon>Viruses</taxon>
        <taxon>Varidnaviria</taxon>
        <taxon>Bamfordvirae</taxon>
        <taxon>Nucleocytoviricota</taxon>
        <taxon>Megaviricetes</taxon>
        <taxon>Imitervirales</taxon>
        <taxon>Mimiviridae</taxon>
        <taxon>Megamimivirinae</taxon>
        <taxon>Mimivirus</taxon>
        <taxon>Mimivirus bradfordmassiliense</taxon>
    </lineage>
</organism>
<dbReference type="EMBL" id="KM982403">
    <property type="protein sequence ID" value="AKI81246.1"/>
    <property type="molecule type" value="Genomic_DNA"/>
</dbReference>
<reference evidence="2 6" key="1">
    <citation type="journal article" date="2011" name="Proc. Natl. Acad. Sci. U.S.A.">
        <title>Mimivirus shows dramatic genome reduction after intraamoebal culture.</title>
        <authorList>
            <person name="Boyer M."/>
            <person name="Azza S."/>
            <person name="Barrassi L."/>
            <person name="Klose T."/>
            <person name="Campocasso A."/>
            <person name="Pagnier I."/>
            <person name="Fournous G."/>
            <person name="Borg A."/>
            <person name="Robert C."/>
            <person name="Zhang X."/>
            <person name="Desnues C."/>
            <person name="Henrissat B."/>
            <person name="Rossmann M.G."/>
            <person name="La Scola B."/>
            <person name="Raoult D."/>
        </authorList>
    </citation>
    <scope>NUCLEOTIDE SEQUENCE [LARGE SCALE GENOMIC DNA]</scope>
    <source>
        <strain evidence="2">M4</strain>
    </source>
</reference>
<dbReference type="GeneID" id="9925211"/>
<dbReference type="KEGG" id="vg:9925211"/>
<dbReference type="EMBL" id="JN036606">
    <property type="protein sequence ID" value="AEJ34823.1"/>
    <property type="molecule type" value="Genomic_DNA"/>
</dbReference>
<evidence type="ECO:0000313" key="2">
    <source>
        <dbReference type="EMBL" id="AEJ34823.1"/>
    </source>
</evidence>
<keyword evidence="5" id="KW-1185">Reference proteome</keyword>
<dbReference type="EMBL" id="KM982401">
    <property type="protein sequence ID" value="AKI79352.1"/>
    <property type="molecule type" value="Genomic_DNA"/>
</dbReference>
<dbReference type="Proteomes" id="UP000274448">
    <property type="component" value="Segment"/>
</dbReference>
<evidence type="ECO:0000313" key="1">
    <source>
        <dbReference type="EMBL" id="ADO18279.1"/>
    </source>
</evidence>
<evidence type="ECO:0000313" key="4">
    <source>
        <dbReference type="EMBL" id="AKI81246.1"/>
    </source>
</evidence>
<accession>A0A0G2Y6E5</accession>
<organismHost>
    <name type="scientific">Acanthamoeba polyphaga</name>
    <name type="common">Amoeba</name>
    <dbReference type="NCBI Taxonomy" id="5757"/>
</organismHost>
<evidence type="ECO:0000313" key="8">
    <source>
        <dbReference type="Proteomes" id="UP000274448"/>
    </source>
</evidence>
<reference evidence="7 8" key="3">
    <citation type="submission" date="2014-10" db="EMBL/GenBank/DDBJ databases">
        <title>Pan-genome analysis of Brazilian lineage A amoebal mimiviruses.</title>
        <authorList>
            <person name="Assis F.L."/>
            <person name="Abrahao J.S."/>
            <person name="Kroon E.G."/>
            <person name="Dornas F.P."/>
            <person name="Andrade K.R."/>
            <person name="Borato P.V.M."/>
            <person name="Pilotto M.R."/>
            <person name="Benamar S."/>
            <person name="LaScola B."/>
            <person name="Colson P."/>
        </authorList>
    </citation>
    <scope>NUCLEOTIDE SEQUENCE [LARGE SCALE GENOMIC DNA]</scope>
    <source>
        <strain evidence="4 8">Amazonia</strain>
        <strain evidence="3 7">Oyster</strain>
    </source>
</reference>
<gene>
    <name evidence="1" type="primary">L576</name>
    <name evidence="2" type="ORF">MIMI_L576</name>
</gene>
<name>A0A0G2Y6E5_MIMIV</name>
<dbReference type="Proteomes" id="UP000241474">
    <property type="component" value="Segment"/>
</dbReference>